<sequence length="119" mass="13316">MFHRNRTWCVGPVESAEQLAETLTQHTWTLCTAFELAGYLFLNDSTSEDGAQEFAVVKRMPDGTFRQVESITFGWCSESQALDYVRRSIAGEFDGADYAKTVSPRLETPEQHGTCPLCA</sequence>
<organism evidence="1 2">
    <name type="scientific">Tautonia sociabilis</name>
    <dbReference type="NCBI Taxonomy" id="2080755"/>
    <lineage>
        <taxon>Bacteria</taxon>
        <taxon>Pseudomonadati</taxon>
        <taxon>Planctomycetota</taxon>
        <taxon>Planctomycetia</taxon>
        <taxon>Isosphaerales</taxon>
        <taxon>Isosphaeraceae</taxon>
        <taxon>Tautonia</taxon>
    </lineage>
</organism>
<accession>A0A432MF68</accession>
<evidence type="ECO:0000313" key="2">
    <source>
        <dbReference type="Proteomes" id="UP000280296"/>
    </source>
</evidence>
<proteinExistence type="predicted"/>
<dbReference type="Proteomes" id="UP000280296">
    <property type="component" value="Unassembled WGS sequence"/>
</dbReference>
<dbReference type="EMBL" id="RYZH01000048">
    <property type="protein sequence ID" value="RUL84590.1"/>
    <property type="molecule type" value="Genomic_DNA"/>
</dbReference>
<reference evidence="1 2" key="1">
    <citation type="submission" date="2018-12" db="EMBL/GenBank/DDBJ databases">
        <authorList>
            <person name="Toschakov S.V."/>
        </authorList>
    </citation>
    <scope>NUCLEOTIDE SEQUENCE [LARGE SCALE GENOMIC DNA]</scope>
    <source>
        <strain evidence="1 2">GM2012</strain>
    </source>
</reference>
<name>A0A432MF68_9BACT</name>
<dbReference type="OrthoDB" id="277270at2"/>
<evidence type="ECO:0000313" key="1">
    <source>
        <dbReference type="EMBL" id="RUL84590.1"/>
    </source>
</evidence>
<reference evidence="1 2" key="2">
    <citation type="submission" date="2019-01" db="EMBL/GenBank/DDBJ databases">
        <title>Tautonia sociabilis, a novel thermotolerant planctomycete of Isosphaeraceae family, isolated from a 4000 m deep subterranean habitat.</title>
        <authorList>
            <person name="Kovaleva O.L."/>
            <person name="Elcheninov A.G."/>
            <person name="Van Heerden E."/>
            <person name="Toshchakov S.V."/>
            <person name="Novikov A."/>
            <person name="Bonch-Osmolovskaya E.A."/>
            <person name="Kublanov I.V."/>
        </authorList>
    </citation>
    <scope>NUCLEOTIDE SEQUENCE [LARGE SCALE GENOMIC DNA]</scope>
    <source>
        <strain evidence="1 2">GM2012</strain>
    </source>
</reference>
<dbReference type="AlphaFoldDB" id="A0A432MF68"/>
<dbReference type="RefSeq" id="WP_126727263.1">
    <property type="nucleotide sequence ID" value="NZ_RYZH01000048.1"/>
</dbReference>
<keyword evidence="2" id="KW-1185">Reference proteome</keyword>
<protein>
    <submittedName>
        <fullName evidence="1">Uncharacterized protein</fullName>
    </submittedName>
</protein>
<gene>
    <name evidence="1" type="ORF">TsocGM_20150</name>
</gene>
<comment type="caution">
    <text evidence="1">The sequence shown here is derived from an EMBL/GenBank/DDBJ whole genome shotgun (WGS) entry which is preliminary data.</text>
</comment>